<feature type="transmembrane region" description="Helical" evidence="2">
    <location>
        <begin position="139"/>
        <end position="161"/>
    </location>
</feature>
<dbReference type="InterPro" id="IPR013176">
    <property type="entry name" value="Ccz1"/>
</dbReference>
<feature type="domain" description="CCZ1/INTU/HPS4 third Longin" evidence="4">
    <location>
        <begin position="535"/>
        <end position="626"/>
    </location>
</feature>
<evidence type="ECO:0000256" key="1">
    <source>
        <dbReference type="ARBA" id="ARBA00005352"/>
    </source>
</evidence>
<keyword evidence="6" id="KW-1185">Reference proteome</keyword>
<feature type="transmembrane region" description="Helical" evidence="2">
    <location>
        <begin position="51"/>
        <end position="72"/>
    </location>
</feature>
<evidence type="ECO:0000256" key="2">
    <source>
        <dbReference type="SAM" id="Phobius"/>
    </source>
</evidence>
<feature type="transmembrane region" description="Helical" evidence="2">
    <location>
        <begin position="92"/>
        <end position="109"/>
    </location>
</feature>
<comment type="similarity">
    <text evidence="1">Belongs to the CCZ1 family.</text>
</comment>
<comment type="caution">
    <text evidence="5">The sequence shown here is derived from an EMBL/GenBank/DDBJ whole genome shotgun (WGS) entry which is preliminary data.</text>
</comment>
<evidence type="ECO:0000259" key="3">
    <source>
        <dbReference type="Pfam" id="PF19031"/>
    </source>
</evidence>
<feature type="transmembrane region" description="Helical" evidence="2">
    <location>
        <begin position="20"/>
        <end position="39"/>
    </location>
</feature>
<dbReference type="Pfam" id="PF19033">
    <property type="entry name" value="Intu_longin_3"/>
    <property type="match status" value="1"/>
</dbReference>
<sequence length="638" mass="72640">MYYSQTMEGVIGGIPLRPLTLLFDLLVFSIFYQNWAVFAKRRYPGLVDRHFVLKWIVRVGCWAYFLGCVPLVADLTHLTTHAVTNWSSPHQIAFMITATCATRLLYLGAHQTWENLMLAENLAPAQTIRRDEERTIMRITMALYVSQACFAACMDCIYGGFCDDVQRNVFGNGLPLAKNLGTQENGPAEGLAPSGSFDSTSFIVFNPKFARKDKESEKILYFHPSDIPTDEKMADIGFCEATISFTNTFAQPRQKTIDSIHMEKSRHIFLQCEPDTWMIMVINNPVLLKHAPGQPAIEEYLVNDLHDHVLKAVLLQIYNMFKLFMGTMQSINDRFSLKTLRNKLEVFMPHFIHSIDVDRLNLFDTIPGIQFLPVHQNTYLSIQCFVNTLEHRFPQIVRTALLADRCIVYSGLEQEECYLLFSHLFGTLARKTQPGGAPVQTGGELPIQVLQRDKSFMGYVAGPQSLEDDATPINVPPVYVGPQCEELRLVIYQPGAAIDLSFYRALSAFAAPRLTELGRILSEAAAGRATAGSLEEQYRFLYFNRMNLALKTTMPDRGSNLPRELVHVLNDMLLDFQRNPDEVKEVYARTKTDRWVVGRRSDQRELFVVFEDSANRSILEISDDVARLRQIFHNIFLE</sequence>
<keyword evidence="2" id="KW-0472">Membrane</keyword>
<dbReference type="PANTHER" id="PTHR13056">
    <property type="entry name" value="VACUOLAR FUSION PROTEIN CCZ1 HOMOLOG-RELATED"/>
    <property type="match status" value="1"/>
</dbReference>
<dbReference type="InterPro" id="IPR043987">
    <property type="entry name" value="CCZ1/INTU/HSP4_longin_1"/>
</dbReference>
<feature type="domain" description="CCZ1/INTU/HSP4 first Longin" evidence="3">
    <location>
        <begin position="201"/>
        <end position="326"/>
    </location>
</feature>
<evidence type="ECO:0000313" key="6">
    <source>
        <dbReference type="Proteomes" id="UP001141327"/>
    </source>
</evidence>
<dbReference type="PANTHER" id="PTHR13056:SF0">
    <property type="entry name" value="VACUOLAR FUSION PROTEIN CCZ1 HOMOLOG-RELATED"/>
    <property type="match status" value="1"/>
</dbReference>
<keyword evidence="2" id="KW-1133">Transmembrane helix</keyword>
<dbReference type="InterPro" id="IPR043989">
    <property type="entry name" value="CCZ1/INTU/HSP4_longin_3"/>
</dbReference>
<evidence type="ECO:0000313" key="5">
    <source>
        <dbReference type="EMBL" id="KAJ4458204.1"/>
    </source>
</evidence>
<proteinExistence type="inferred from homology"/>
<gene>
    <name evidence="5" type="ORF">PAPYR_6170</name>
</gene>
<dbReference type="Proteomes" id="UP001141327">
    <property type="component" value="Unassembled WGS sequence"/>
</dbReference>
<protein>
    <submittedName>
        <fullName evidence="5">Vacuolar fusion protein CCZ1</fullName>
    </submittedName>
</protein>
<reference evidence="5" key="1">
    <citation type="journal article" date="2022" name="bioRxiv">
        <title>Genomics of Preaxostyla Flagellates Illuminates Evolutionary Transitions and the Path Towards Mitochondrial Loss.</title>
        <authorList>
            <person name="Novak L.V.F."/>
            <person name="Treitli S.C."/>
            <person name="Pyrih J."/>
            <person name="Halakuc P."/>
            <person name="Pipaliya S.V."/>
            <person name="Vacek V."/>
            <person name="Brzon O."/>
            <person name="Soukal P."/>
            <person name="Eme L."/>
            <person name="Dacks J.B."/>
            <person name="Karnkowska A."/>
            <person name="Elias M."/>
            <person name="Hampl V."/>
        </authorList>
    </citation>
    <scope>NUCLEOTIDE SEQUENCE</scope>
    <source>
        <strain evidence="5">RCP-MX</strain>
    </source>
</reference>
<evidence type="ECO:0000259" key="4">
    <source>
        <dbReference type="Pfam" id="PF19033"/>
    </source>
</evidence>
<name>A0ABQ8UG25_9EUKA</name>
<dbReference type="Pfam" id="PF19031">
    <property type="entry name" value="Intu_longin_1"/>
    <property type="match status" value="1"/>
</dbReference>
<keyword evidence="2" id="KW-0812">Transmembrane</keyword>
<organism evidence="5 6">
    <name type="scientific">Paratrimastix pyriformis</name>
    <dbReference type="NCBI Taxonomy" id="342808"/>
    <lineage>
        <taxon>Eukaryota</taxon>
        <taxon>Metamonada</taxon>
        <taxon>Preaxostyla</taxon>
        <taxon>Paratrimastigidae</taxon>
        <taxon>Paratrimastix</taxon>
    </lineage>
</organism>
<dbReference type="EMBL" id="JAPMOS010000033">
    <property type="protein sequence ID" value="KAJ4458204.1"/>
    <property type="molecule type" value="Genomic_DNA"/>
</dbReference>
<accession>A0ABQ8UG25</accession>